<keyword evidence="3" id="KW-1185">Reference proteome</keyword>
<gene>
    <name evidence="2" type="ORF">KUA55_08620</name>
</gene>
<organism evidence="2 3">
    <name type="scientific">Enterococcus alishanensis</name>
    <dbReference type="NCBI Taxonomy" id="1303817"/>
    <lineage>
        <taxon>Bacteria</taxon>
        <taxon>Bacillati</taxon>
        <taxon>Bacillota</taxon>
        <taxon>Bacilli</taxon>
        <taxon>Lactobacillales</taxon>
        <taxon>Enterococcaceae</taxon>
        <taxon>Enterococcus</taxon>
    </lineage>
</organism>
<feature type="domain" description="Aldehyde dehydrogenase" evidence="1">
    <location>
        <begin position="6"/>
        <end position="268"/>
    </location>
</feature>
<evidence type="ECO:0000313" key="2">
    <source>
        <dbReference type="EMBL" id="MBV7390740.1"/>
    </source>
</evidence>
<dbReference type="Pfam" id="PF00171">
    <property type="entry name" value="Aldedh"/>
    <property type="match status" value="1"/>
</dbReference>
<name>A0ABS6TCU5_9ENTE</name>
<sequence length="452" mass="48714">MKGAFKMTIEEMVAKARTAMEEIAKYDQKQVDDMLYTMSKAIFEQAEPLAKLAVEETRLGRFDHKIGKNQNMATNIFSSLKNKPSVGIIREIPEEGLIEIAHPRGVIGSVTPTTNPTITPLGNGLMALKGKNAMIVSPHPRSKKTTKKTIDIMRDALESIGAPRDLLQVIEEPSIELSQELMKNVDLIVATGGPGLVRSAYSSGHPAYGVGPGNVQAILDEDFDVAAAAELSVIGRSFDNGIVCACQQSLIYPAEKEAEVFAELGKNQAAVISDPAEVDRLRKVVFPEGVANPEMIGQDPDIIAKAADVSLPEGSQIIAVKVEENGKAELFCKEKMVPVLALKSYQNFEEAVGFAKENLELEGAGHSAGLFSHNKEHMIYVGEALPVSRLVINQPTIDAGGSPANGLNPTVSLGCGSWGNNIISENLYYKHLINISRIAMPIEAKDTGSPWD</sequence>
<protein>
    <submittedName>
        <fullName evidence="2">Aldehyde dehydrogenase family protein</fullName>
    </submittedName>
</protein>
<dbReference type="EMBL" id="JAHUZB010000003">
    <property type="protein sequence ID" value="MBV7390740.1"/>
    <property type="molecule type" value="Genomic_DNA"/>
</dbReference>
<comment type="caution">
    <text evidence="2">The sequence shown here is derived from an EMBL/GenBank/DDBJ whole genome shotgun (WGS) entry which is preliminary data.</text>
</comment>
<dbReference type="Proteomes" id="UP000774130">
    <property type="component" value="Unassembled WGS sequence"/>
</dbReference>
<evidence type="ECO:0000313" key="3">
    <source>
        <dbReference type="Proteomes" id="UP000774130"/>
    </source>
</evidence>
<proteinExistence type="predicted"/>
<dbReference type="PANTHER" id="PTHR11699">
    <property type="entry name" value="ALDEHYDE DEHYDROGENASE-RELATED"/>
    <property type="match status" value="1"/>
</dbReference>
<dbReference type="RefSeq" id="WP_218325795.1">
    <property type="nucleotide sequence ID" value="NZ_JAHUZB010000003.1"/>
</dbReference>
<evidence type="ECO:0000259" key="1">
    <source>
        <dbReference type="Pfam" id="PF00171"/>
    </source>
</evidence>
<reference evidence="2 3" key="1">
    <citation type="submission" date="2021-06" db="EMBL/GenBank/DDBJ databases">
        <title>Enterococcus alishanensis sp. nov., a novel lactic acid bacterium isolated from fresh coffee beans.</title>
        <authorList>
            <person name="Chen Y.-S."/>
        </authorList>
    </citation>
    <scope>NUCLEOTIDE SEQUENCE [LARGE SCALE GENOMIC DNA]</scope>
    <source>
        <strain evidence="2 3">ALS3</strain>
    </source>
</reference>
<accession>A0ABS6TCU5</accession>
<dbReference type="InterPro" id="IPR015590">
    <property type="entry name" value="Aldehyde_DH_dom"/>
</dbReference>